<dbReference type="Proteomes" id="UP000026984">
    <property type="component" value="Segment"/>
</dbReference>
<evidence type="ECO:0000313" key="2">
    <source>
        <dbReference type="Proteomes" id="UP000026984"/>
    </source>
</evidence>
<gene>
    <name evidence="1" type="ORF">CR8_147</name>
</gene>
<dbReference type="GeneID" id="19686898"/>
<dbReference type="KEGG" id="vg:19686898"/>
<name>A0A060AM29_9CAUD</name>
<dbReference type="RefSeq" id="YP_009042384.1">
    <property type="nucleotide sequence ID" value="NC_024354.1"/>
</dbReference>
<evidence type="ECO:0000313" key="1">
    <source>
        <dbReference type="EMBL" id="AIA64677.1"/>
    </source>
</evidence>
<dbReference type="EMBL" id="KC954774">
    <property type="protein sequence ID" value="AIA64677.1"/>
    <property type="molecule type" value="Genomic_DNA"/>
</dbReference>
<keyword evidence="2" id="KW-1185">Reference proteome</keyword>
<reference evidence="1 2" key="1">
    <citation type="submission" date="2013-04" db="EMBL/GenBank/DDBJ databases">
        <title>Complete Genome Sequence of Cronobacter sakazakii Bacteriophage CR8.</title>
        <authorList>
            <person name="Kim Y."/>
            <person name="Shin H."/>
            <person name="Ryu S."/>
        </authorList>
    </citation>
    <scope>NUCLEOTIDE SEQUENCE [LARGE SCALE GENOMIC DNA]</scope>
</reference>
<protein>
    <submittedName>
        <fullName evidence="1">Uncharacterized protein</fullName>
    </submittedName>
</protein>
<organism evidence="1 2">
    <name type="scientific">Cronobacter phage CR8</name>
    <dbReference type="NCBI Taxonomy" id="1327934"/>
    <lineage>
        <taxon>Viruses</taxon>
        <taxon>Duplodnaviria</taxon>
        <taxon>Heunggongvirae</taxon>
        <taxon>Uroviricota</taxon>
        <taxon>Caudoviricetes</taxon>
        <taxon>Vequintavirinae</taxon>
        <taxon>Certrevirus</taxon>
        <taxon>Certrevirus CR8</taxon>
    </lineage>
</organism>
<proteinExistence type="predicted"/>
<sequence length="59" mass="6596">MKSSLLFALVDIVIGNGCGQHTFIANRPYPLKSLQADARLTAAQIRRYFREPHPAKNAK</sequence>
<accession>A0A060AM29</accession>